<sequence>MEMTLNELGLELSCNLDTAVDNLFEAGLLDRYEPDGPDWYIIRERDGEFVMGEKKFPAAVHDECGRAIEYIRSMDPSDEDGKTAVADGGDSRITNEDGETLREELARELGFEPGELEDHLRVGTPRNRREKLEQLVKAIRDSETFEMPDSFDEIRLVPKGYRYHRAESVLSTA</sequence>
<feature type="region of interest" description="Disordered" evidence="1">
    <location>
        <begin position="75"/>
        <end position="98"/>
    </location>
</feature>
<dbReference type="OrthoDB" id="202388at2157"/>
<evidence type="ECO:0000256" key="1">
    <source>
        <dbReference type="SAM" id="MobiDB-lite"/>
    </source>
</evidence>
<accession>L9ZS93</accession>
<feature type="compositionally biased region" description="Basic and acidic residues" evidence="1">
    <location>
        <begin position="89"/>
        <end position="98"/>
    </location>
</feature>
<dbReference type="PATRIC" id="fig|1230458.4.peg.2775"/>
<dbReference type="RefSeq" id="WP_006826445.1">
    <property type="nucleotide sequence ID" value="NZ_AOIL01000049.1"/>
</dbReference>
<name>L9ZS93_9EURY</name>
<protein>
    <submittedName>
        <fullName evidence="2">Uncharacterized protein</fullName>
    </submittedName>
</protein>
<keyword evidence="3" id="KW-1185">Reference proteome</keyword>
<dbReference type="EMBL" id="AOIL01000049">
    <property type="protein sequence ID" value="ELY89365.1"/>
    <property type="molecule type" value="Genomic_DNA"/>
</dbReference>
<reference evidence="2 3" key="1">
    <citation type="journal article" date="2014" name="PLoS Genet.">
        <title>Phylogenetically driven sequencing of extremely halophilic archaea reveals strategies for static and dynamic osmo-response.</title>
        <authorList>
            <person name="Becker E.A."/>
            <person name="Seitzer P.M."/>
            <person name="Tritt A."/>
            <person name="Larsen D."/>
            <person name="Krusor M."/>
            <person name="Yao A.I."/>
            <person name="Wu D."/>
            <person name="Madern D."/>
            <person name="Eisen J.A."/>
            <person name="Darling A.E."/>
            <person name="Facciotti M.T."/>
        </authorList>
    </citation>
    <scope>NUCLEOTIDE SEQUENCE [LARGE SCALE GENOMIC DNA]</scope>
    <source>
        <strain evidence="2 3">DSM 12281</strain>
    </source>
</reference>
<comment type="caution">
    <text evidence="2">The sequence shown here is derived from an EMBL/GenBank/DDBJ whole genome shotgun (WGS) entry which is preliminary data.</text>
</comment>
<evidence type="ECO:0000313" key="3">
    <source>
        <dbReference type="Proteomes" id="UP000011648"/>
    </source>
</evidence>
<proteinExistence type="predicted"/>
<dbReference type="Proteomes" id="UP000011648">
    <property type="component" value="Unassembled WGS sequence"/>
</dbReference>
<dbReference type="AlphaFoldDB" id="L9ZS93"/>
<evidence type="ECO:0000313" key="2">
    <source>
        <dbReference type="EMBL" id="ELY89365.1"/>
    </source>
</evidence>
<organism evidence="2 3">
    <name type="scientific">Natrialba taiwanensis DSM 12281</name>
    <dbReference type="NCBI Taxonomy" id="1230458"/>
    <lineage>
        <taxon>Archaea</taxon>
        <taxon>Methanobacteriati</taxon>
        <taxon>Methanobacteriota</taxon>
        <taxon>Stenosarchaea group</taxon>
        <taxon>Halobacteria</taxon>
        <taxon>Halobacteriales</taxon>
        <taxon>Natrialbaceae</taxon>
        <taxon>Natrialba</taxon>
    </lineage>
</organism>
<gene>
    <name evidence="2" type="ORF">C484_13760</name>
</gene>